<sequence length="162" mass="18642">MSLRGILDANKHSGPNFLDWNHNLRIVLNHKKMKIGYVNKQPMSKAPTEEAMSDNVQAYNTHSDDNNFATYDACNMSHEFIVNFNMNRIQCTLLGLLNMLKTVEPKGMGNFWPLIPLRKVRGNPKGPFRKDPMPNILKTVNVDKDKSKSDDPCFYCEKQNER</sequence>
<protein>
    <recommendedName>
        <fullName evidence="3">Retrotransposon Copia-like N-terminal domain-containing protein</fullName>
    </recommendedName>
</protein>
<proteinExistence type="predicted"/>
<accession>A0ABD1VWU3</accession>
<evidence type="ECO:0000313" key="1">
    <source>
        <dbReference type="EMBL" id="KAL2541716.1"/>
    </source>
</evidence>
<dbReference type="EMBL" id="JBFOLK010000001">
    <property type="protein sequence ID" value="KAL2541716.1"/>
    <property type="molecule type" value="Genomic_DNA"/>
</dbReference>
<evidence type="ECO:0000313" key="2">
    <source>
        <dbReference type="Proteomes" id="UP001604336"/>
    </source>
</evidence>
<organism evidence="1 2">
    <name type="scientific">Abeliophyllum distichum</name>
    <dbReference type="NCBI Taxonomy" id="126358"/>
    <lineage>
        <taxon>Eukaryota</taxon>
        <taxon>Viridiplantae</taxon>
        <taxon>Streptophyta</taxon>
        <taxon>Embryophyta</taxon>
        <taxon>Tracheophyta</taxon>
        <taxon>Spermatophyta</taxon>
        <taxon>Magnoliopsida</taxon>
        <taxon>eudicotyledons</taxon>
        <taxon>Gunneridae</taxon>
        <taxon>Pentapetalae</taxon>
        <taxon>asterids</taxon>
        <taxon>lamiids</taxon>
        <taxon>Lamiales</taxon>
        <taxon>Oleaceae</taxon>
        <taxon>Forsythieae</taxon>
        <taxon>Abeliophyllum</taxon>
    </lineage>
</organism>
<evidence type="ECO:0008006" key="3">
    <source>
        <dbReference type="Google" id="ProtNLM"/>
    </source>
</evidence>
<dbReference type="AlphaFoldDB" id="A0ABD1VWU3"/>
<name>A0ABD1VWU3_9LAMI</name>
<reference evidence="2" key="1">
    <citation type="submission" date="2024-07" db="EMBL/GenBank/DDBJ databases">
        <title>Two chromosome-level genome assemblies of Korean endemic species Abeliophyllum distichum and Forsythia ovata (Oleaceae).</title>
        <authorList>
            <person name="Jang H."/>
        </authorList>
    </citation>
    <scope>NUCLEOTIDE SEQUENCE [LARGE SCALE GENOMIC DNA]</scope>
</reference>
<gene>
    <name evidence="1" type="ORF">Adt_02694</name>
</gene>
<comment type="caution">
    <text evidence="1">The sequence shown here is derived from an EMBL/GenBank/DDBJ whole genome shotgun (WGS) entry which is preliminary data.</text>
</comment>
<dbReference type="Proteomes" id="UP001604336">
    <property type="component" value="Unassembled WGS sequence"/>
</dbReference>
<keyword evidence="2" id="KW-1185">Reference proteome</keyword>